<evidence type="ECO:0000259" key="3">
    <source>
        <dbReference type="PROSITE" id="PS51831"/>
    </source>
</evidence>
<evidence type="ECO:0000259" key="2">
    <source>
        <dbReference type="PROSITE" id="PS51671"/>
    </source>
</evidence>
<comment type="caution">
    <text evidence="5">The sequence shown here is derived from an EMBL/GenBank/DDBJ whole genome shotgun (WGS) entry which is preliminary data.</text>
</comment>
<dbReference type="CDD" id="cd01668">
    <property type="entry name" value="TGS_RSH"/>
    <property type="match status" value="1"/>
</dbReference>
<dbReference type="InterPro" id="IPR004811">
    <property type="entry name" value="RelA/Spo_fam"/>
</dbReference>
<dbReference type="Pfam" id="PF02824">
    <property type="entry name" value="TGS"/>
    <property type="match status" value="1"/>
</dbReference>
<dbReference type="Pfam" id="PF04607">
    <property type="entry name" value="RelA_SpoT"/>
    <property type="match status" value="1"/>
</dbReference>
<dbReference type="FunFam" id="1.10.3210.10:FF:000001">
    <property type="entry name" value="GTP pyrophosphokinase RelA"/>
    <property type="match status" value="1"/>
</dbReference>
<dbReference type="InterPro" id="IPR003607">
    <property type="entry name" value="HD/PDEase_dom"/>
</dbReference>
<dbReference type="NCBIfam" id="TIGR00691">
    <property type="entry name" value="spoT_relA"/>
    <property type="match status" value="1"/>
</dbReference>
<evidence type="ECO:0000256" key="1">
    <source>
        <dbReference type="RuleBase" id="RU003847"/>
    </source>
</evidence>
<protein>
    <submittedName>
        <fullName evidence="5">Guanosine-3',5'-bis(Diphosphate) 3'-pyrophosphohydrolase</fullName>
    </submittedName>
</protein>
<dbReference type="InterPro" id="IPR002912">
    <property type="entry name" value="ACT_dom"/>
</dbReference>
<dbReference type="InterPro" id="IPR043519">
    <property type="entry name" value="NT_sf"/>
</dbReference>
<dbReference type="SMART" id="SM00471">
    <property type="entry name" value="HDc"/>
    <property type="match status" value="1"/>
</dbReference>
<dbReference type="Pfam" id="PF19296">
    <property type="entry name" value="RelA_AH_RIS"/>
    <property type="match status" value="1"/>
</dbReference>
<dbReference type="Pfam" id="PF13328">
    <property type="entry name" value="HD_4"/>
    <property type="match status" value="1"/>
</dbReference>
<dbReference type="SUPFAM" id="SSF81271">
    <property type="entry name" value="TGS-like"/>
    <property type="match status" value="1"/>
</dbReference>
<dbReference type="RefSeq" id="WP_147146891.1">
    <property type="nucleotide sequence ID" value="NZ_BJXN01000007.1"/>
</dbReference>
<evidence type="ECO:0000313" key="5">
    <source>
        <dbReference type="EMBL" id="GEM89770.1"/>
    </source>
</evidence>
<dbReference type="CDD" id="cd00077">
    <property type="entry name" value="HDc"/>
    <property type="match status" value="1"/>
</dbReference>
<feature type="domain" description="HD" evidence="3">
    <location>
        <begin position="52"/>
        <end position="154"/>
    </location>
</feature>
<dbReference type="PROSITE" id="PS51880">
    <property type="entry name" value="TGS"/>
    <property type="match status" value="1"/>
</dbReference>
<dbReference type="OrthoDB" id="9805041at2"/>
<dbReference type="EMBL" id="BJXN01000007">
    <property type="protein sequence ID" value="GEM89770.1"/>
    <property type="molecule type" value="Genomic_DNA"/>
</dbReference>
<dbReference type="FunFam" id="3.10.20.30:FF:000002">
    <property type="entry name" value="GTP pyrophosphokinase (RelA/SpoT)"/>
    <property type="match status" value="1"/>
</dbReference>
<dbReference type="InterPro" id="IPR006674">
    <property type="entry name" value="HD_domain"/>
</dbReference>
<dbReference type="InterPro" id="IPR045865">
    <property type="entry name" value="ACT-like_dom_sf"/>
</dbReference>
<keyword evidence="5" id="KW-0378">Hydrolase</keyword>
<dbReference type="InterPro" id="IPR012676">
    <property type="entry name" value="TGS-like"/>
</dbReference>
<organism evidence="5 6">
    <name type="scientific">Oceanithermus desulfurans NBRC 100063</name>
    <dbReference type="NCBI Taxonomy" id="1227550"/>
    <lineage>
        <taxon>Bacteria</taxon>
        <taxon>Thermotogati</taxon>
        <taxon>Deinococcota</taxon>
        <taxon>Deinococci</taxon>
        <taxon>Thermales</taxon>
        <taxon>Thermaceae</taxon>
        <taxon>Oceanithermus</taxon>
    </lineage>
</organism>
<dbReference type="AlphaFoldDB" id="A0A511RJD7"/>
<dbReference type="InterPro" id="IPR033655">
    <property type="entry name" value="TGS_RelA/SpoT"/>
</dbReference>
<dbReference type="SUPFAM" id="SSF55021">
    <property type="entry name" value="ACT-like"/>
    <property type="match status" value="1"/>
</dbReference>
<dbReference type="PROSITE" id="PS51831">
    <property type="entry name" value="HD"/>
    <property type="match status" value="1"/>
</dbReference>
<dbReference type="PROSITE" id="PS51671">
    <property type="entry name" value="ACT"/>
    <property type="match status" value="1"/>
</dbReference>
<dbReference type="PANTHER" id="PTHR43061:SF1">
    <property type="entry name" value="GTP DIPHOSPHOKINASE RSH1, CHLOROPLASTIC-RELATED"/>
    <property type="match status" value="1"/>
</dbReference>
<feature type="domain" description="TGS" evidence="4">
    <location>
        <begin position="414"/>
        <end position="475"/>
    </location>
</feature>
<dbReference type="Proteomes" id="UP000321827">
    <property type="component" value="Unassembled WGS sequence"/>
</dbReference>
<dbReference type="InterPro" id="IPR045600">
    <property type="entry name" value="RelA/SpoT_AH_RIS"/>
</dbReference>
<dbReference type="Gene3D" id="1.10.3210.10">
    <property type="entry name" value="Hypothetical protein af1432"/>
    <property type="match status" value="1"/>
</dbReference>
<dbReference type="Pfam" id="PF13291">
    <property type="entry name" value="ACT_4"/>
    <property type="match status" value="1"/>
</dbReference>
<dbReference type="Gene3D" id="3.30.70.260">
    <property type="match status" value="1"/>
</dbReference>
<dbReference type="SUPFAM" id="SSF109604">
    <property type="entry name" value="HD-domain/PDEase-like"/>
    <property type="match status" value="1"/>
</dbReference>
<reference evidence="5 6" key="1">
    <citation type="submission" date="2019-07" db="EMBL/GenBank/DDBJ databases">
        <title>Whole genome shotgun sequence of Oceanithermus desulfurans NBRC 100063.</title>
        <authorList>
            <person name="Hosoyama A."/>
            <person name="Uohara A."/>
            <person name="Ohji S."/>
            <person name="Ichikawa N."/>
        </authorList>
    </citation>
    <scope>NUCLEOTIDE SEQUENCE [LARGE SCALE GENOMIC DNA]</scope>
    <source>
        <strain evidence="5 6">NBRC 100063</strain>
    </source>
</reference>
<dbReference type="Gene3D" id="3.30.460.10">
    <property type="entry name" value="Beta Polymerase, domain 2"/>
    <property type="match status" value="1"/>
</dbReference>
<dbReference type="GO" id="GO:0015969">
    <property type="term" value="P:guanosine tetraphosphate metabolic process"/>
    <property type="evidence" value="ECO:0007669"/>
    <property type="project" value="InterPro"/>
</dbReference>
<dbReference type="CDD" id="cd04876">
    <property type="entry name" value="ACT_RelA-SpoT"/>
    <property type="match status" value="1"/>
</dbReference>
<dbReference type="GO" id="GO:0016787">
    <property type="term" value="F:hydrolase activity"/>
    <property type="evidence" value="ECO:0007669"/>
    <property type="project" value="UniProtKB-KW"/>
</dbReference>
<dbReference type="PANTHER" id="PTHR43061">
    <property type="entry name" value="GTP DIPHOSPHOKINASE RSH1, CHLOROPLASTIC-RELATED"/>
    <property type="match status" value="1"/>
</dbReference>
<dbReference type="InterPro" id="IPR004095">
    <property type="entry name" value="TGS"/>
</dbReference>
<dbReference type="InterPro" id="IPR012675">
    <property type="entry name" value="Beta-grasp_dom_sf"/>
</dbReference>
<accession>A0A511RJD7</accession>
<dbReference type="SMART" id="SM00954">
    <property type="entry name" value="RelA_SpoT"/>
    <property type="match status" value="1"/>
</dbReference>
<dbReference type="CDD" id="cd05399">
    <property type="entry name" value="NT_Rel-Spo_like"/>
    <property type="match status" value="1"/>
</dbReference>
<evidence type="ECO:0000313" key="6">
    <source>
        <dbReference type="Proteomes" id="UP000321827"/>
    </source>
</evidence>
<comment type="function">
    <text evidence="1">In eubacteria ppGpp (guanosine 3'-diphosphate 5'-diphosphate) is a mediator of the stringent response that coordinates a variety of cellular activities in response to changes in nutritional abundance.</text>
</comment>
<dbReference type="InterPro" id="IPR007685">
    <property type="entry name" value="RelA_SpoT"/>
</dbReference>
<name>A0A511RJD7_9DEIN</name>
<comment type="similarity">
    <text evidence="1">Belongs to the relA/spoT family.</text>
</comment>
<proteinExistence type="inferred from homology"/>
<gene>
    <name evidence="5" type="ORF">ODE01S_12040</name>
</gene>
<sequence>METATITPTVLWQQLEPKLGYLPEEARVRVREALDFAYQAHVGQYRRSGEPYITHPVAVTEILAELQMDPDSLIAGLLHDTVEDVESVSFETIRKRFGEDVARIVEGETKVSKLSKMATSVEDQQAENLRQMFIAMTRDLRIIIVKLADRTHNMRTLEYMPPEKQRRISKETLEIFAPMAHRLGIGQIKLELEDLAFRYLHPEEYTALVERLAHHSQAHREVVENAKSALEHALESDYVLGLSVDGFSVSGRTKHLFSIWKKMQREEKTLEQIYDLLALRVILDPKPVPSPEETASREKQVCYHVLGLVHALWPPIPGRVKDYIAQPKPNGYQSLHTTVITPGGLPLEVQIRTREMHRVAEYGVAAHWLYKEGLTDPDQLKRRVRWIELLQEWQRDFTTSRDFVEAVQHDLLSGRVFVFTPKGRVIDLPKGSTPVDFAYHIHTEVGHRMIGAKVGGKIVPLSYELKNGDIVEILTSKSSPGPSKDWLNFAHSRSARQKIRHFFRAAERDELLAKGQRTLEKYFKRRGLRLPSEAELERAAEKLNLPKSPEDVYLALAQSRVTPHQIARILVPNELREKPKPAPKTPPRPSGILLEGHLQAPIKLASCCKPVRGDVILGYVTRGRGVTVHRADCPNMQRLLRSEPERCIAASWDTGKTGHFVVEIHLEASDRPGLLRDVMDVFAGLGKSVLGADTQVSGHVARMRIRLEVRNEEELMRYKQALREIPDVRVVRRG</sequence>
<dbReference type="Gene3D" id="3.10.20.30">
    <property type="match status" value="1"/>
</dbReference>
<dbReference type="SUPFAM" id="SSF81301">
    <property type="entry name" value="Nucleotidyltransferase"/>
    <property type="match status" value="1"/>
</dbReference>
<evidence type="ECO:0000259" key="4">
    <source>
        <dbReference type="PROSITE" id="PS51880"/>
    </source>
</evidence>
<feature type="domain" description="ACT" evidence="2">
    <location>
        <begin position="663"/>
        <end position="734"/>
    </location>
</feature>